<dbReference type="InterPro" id="IPR008991">
    <property type="entry name" value="Translation_prot_SH3-like_sf"/>
</dbReference>
<dbReference type="SMART" id="SM00739">
    <property type="entry name" value="KOW"/>
    <property type="match status" value="1"/>
</dbReference>
<evidence type="ECO:0000256" key="4">
    <source>
        <dbReference type="ARBA" id="ARBA00023163"/>
    </source>
</evidence>
<evidence type="ECO:0000313" key="10">
    <source>
        <dbReference type="EMBL" id="MCI5755791.1"/>
    </source>
</evidence>
<dbReference type="InterPro" id="IPR047050">
    <property type="entry name" value="NGN"/>
</dbReference>
<dbReference type="InterPro" id="IPR043425">
    <property type="entry name" value="NusG-like"/>
</dbReference>
<dbReference type="InterPro" id="IPR006645">
    <property type="entry name" value="NGN-like_dom"/>
</dbReference>
<dbReference type="Pfam" id="PF00467">
    <property type="entry name" value="KOW"/>
    <property type="match status" value="1"/>
</dbReference>
<dbReference type="InterPro" id="IPR005824">
    <property type="entry name" value="KOW"/>
</dbReference>
<dbReference type="InterPro" id="IPR036735">
    <property type="entry name" value="NGN_dom_sf"/>
</dbReference>
<dbReference type="AlphaFoldDB" id="A0AAE3K005"/>
<proteinExistence type="inferred from homology"/>
<dbReference type="CDD" id="cd09891">
    <property type="entry name" value="NGN_Bact_1"/>
    <property type="match status" value="1"/>
</dbReference>
<accession>A0AAE3K005</accession>
<dbReference type="PANTHER" id="PTHR30265">
    <property type="entry name" value="RHO-INTERACTING TRANSCRIPTION TERMINATION FACTOR NUSG"/>
    <property type="match status" value="1"/>
</dbReference>
<dbReference type="Pfam" id="PF02357">
    <property type="entry name" value="NusG"/>
    <property type="match status" value="1"/>
</dbReference>
<keyword evidence="2 5" id="KW-0889">Transcription antitermination</keyword>
<keyword evidence="1 5" id="KW-0806">Transcription termination</keyword>
<keyword evidence="3 5" id="KW-0805">Transcription regulation</keyword>
<dbReference type="GO" id="GO:0005829">
    <property type="term" value="C:cytosol"/>
    <property type="evidence" value="ECO:0007669"/>
    <property type="project" value="TreeGrafter"/>
</dbReference>
<evidence type="ECO:0000256" key="5">
    <source>
        <dbReference type="HAMAP-Rule" id="MF_00948"/>
    </source>
</evidence>
<dbReference type="SUPFAM" id="SSF82679">
    <property type="entry name" value="N-utilization substance G protein NusG, N-terminal domain"/>
    <property type="match status" value="1"/>
</dbReference>
<evidence type="ECO:0000313" key="11">
    <source>
        <dbReference type="Proteomes" id="UP001139365"/>
    </source>
</evidence>
<dbReference type="GO" id="GO:0006354">
    <property type="term" value="P:DNA-templated transcription elongation"/>
    <property type="evidence" value="ECO:0007669"/>
    <property type="project" value="UniProtKB-UniRule"/>
</dbReference>
<evidence type="ECO:0000259" key="9">
    <source>
        <dbReference type="SMART" id="SM00739"/>
    </source>
</evidence>
<feature type="domain" description="NusG-like N-terminal" evidence="8">
    <location>
        <begin position="10"/>
        <end position="124"/>
    </location>
</feature>
<evidence type="ECO:0000256" key="3">
    <source>
        <dbReference type="ARBA" id="ARBA00023015"/>
    </source>
</evidence>
<dbReference type="GO" id="GO:0006353">
    <property type="term" value="P:DNA-templated transcription termination"/>
    <property type="evidence" value="ECO:0007669"/>
    <property type="project" value="UniProtKB-UniRule"/>
</dbReference>
<name>A0AAE3K005_9BACT</name>
<reference evidence="10 11" key="1">
    <citation type="submission" date="2022-03" db="EMBL/GenBank/DDBJ databases">
        <title>Metagenome-assembled genomes from swine fecal metagenomes.</title>
        <authorList>
            <person name="Holman D.B."/>
            <person name="Kommadath A."/>
        </authorList>
    </citation>
    <scope>NUCLEOTIDE SEQUENCE [LARGE SCALE GENOMIC DNA]</scope>
    <source>
        <strain evidence="10">SUG147</strain>
    </source>
</reference>
<dbReference type="Gene3D" id="2.30.30.30">
    <property type="match status" value="1"/>
</dbReference>
<dbReference type="GO" id="GO:0031564">
    <property type="term" value="P:transcription antitermination"/>
    <property type="evidence" value="ECO:0007669"/>
    <property type="project" value="UniProtKB-UniRule"/>
</dbReference>
<keyword evidence="4 5" id="KW-0804">Transcription</keyword>
<evidence type="ECO:0000256" key="6">
    <source>
        <dbReference type="NCBIfam" id="TIGR00922"/>
    </source>
</evidence>
<dbReference type="NCBIfam" id="TIGR00922">
    <property type="entry name" value="nusG"/>
    <property type="match status" value="1"/>
</dbReference>
<evidence type="ECO:0000256" key="1">
    <source>
        <dbReference type="ARBA" id="ARBA00022472"/>
    </source>
</evidence>
<dbReference type="InterPro" id="IPR001062">
    <property type="entry name" value="Transcrpt_antiterm_NusG"/>
</dbReference>
<dbReference type="Proteomes" id="UP001139365">
    <property type="component" value="Unassembled WGS sequence"/>
</dbReference>
<dbReference type="SMART" id="SM00738">
    <property type="entry name" value="NGN"/>
    <property type="match status" value="1"/>
</dbReference>
<sequence>MSDFDEISSEPRWYVAHTYSGYENKVKANLEKIIENRGLQDVIMDIRIPVEVIKEDAGVDENGNPVEKEIENKIFPSYVLVKMKMSDATWHVVRNIRGVTGFVGPGSKPVPLSDEEVAAIGVDTGEIKLDYEVGDSVTVKSGPLKGYVGTVEEISEDRKKIKVLLSMFGRETPLELDSDSAEKLYK</sequence>
<dbReference type="PANTHER" id="PTHR30265:SF2">
    <property type="entry name" value="TRANSCRIPTION TERMINATION_ANTITERMINATION PROTEIN NUSG"/>
    <property type="match status" value="1"/>
</dbReference>
<evidence type="ECO:0000256" key="2">
    <source>
        <dbReference type="ARBA" id="ARBA00022814"/>
    </source>
</evidence>
<dbReference type="InterPro" id="IPR014722">
    <property type="entry name" value="Rib_uL2_dom2"/>
</dbReference>
<comment type="caution">
    <text evidence="10">The sequence shown here is derived from an EMBL/GenBank/DDBJ whole genome shotgun (WGS) entry which is preliminary data.</text>
</comment>
<protein>
    <recommendedName>
        <fullName evidence="5 6">Transcription termination/antitermination protein NusG</fullName>
    </recommendedName>
</protein>
<dbReference type="GO" id="GO:0032784">
    <property type="term" value="P:regulation of DNA-templated transcription elongation"/>
    <property type="evidence" value="ECO:0007669"/>
    <property type="project" value="InterPro"/>
</dbReference>
<comment type="similarity">
    <text evidence="5 7">Belongs to the NusG family.</text>
</comment>
<dbReference type="CDD" id="cd06091">
    <property type="entry name" value="KOW_NusG"/>
    <property type="match status" value="1"/>
</dbReference>
<dbReference type="HAMAP" id="MF_00948">
    <property type="entry name" value="NusG"/>
    <property type="match status" value="1"/>
</dbReference>
<comment type="function">
    <text evidence="5 7">Participates in transcription elongation, termination and antitermination.</text>
</comment>
<gene>
    <name evidence="5 10" type="primary">nusG</name>
    <name evidence="10" type="ORF">MR241_05800</name>
</gene>
<dbReference type="EMBL" id="JALEMU010000092">
    <property type="protein sequence ID" value="MCI5755791.1"/>
    <property type="molecule type" value="Genomic_DNA"/>
</dbReference>
<evidence type="ECO:0000259" key="8">
    <source>
        <dbReference type="SMART" id="SM00738"/>
    </source>
</evidence>
<dbReference type="SUPFAM" id="SSF50104">
    <property type="entry name" value="Translation proteins SH3-like domain"/>
    <property type="match status" value="1"/>
</dbReference>
<dbReference type="Gene3D" id="3.30.70.940">
    <property type="entry name" value="NusG, N-terminal domain"/>
    <property type="match status" value="1"/>
</dbReference>
<organism evidence="10 11">
    <name type="scientific">Candidatus Colimorpha enterica</name>
    <dbReference type="NCBI Taxonomy" id="3083063"/>
    <lineage>
        <taxon>Bacteria</taxon>
        <taxon>Pseudomonadati</taxon>
        <taxon>Bacteroidota</taxon>
        <taxon>Bacteroidia</taxon>
        <taxon>Bacteroidales</taxon>
        <taxon>Candidatus Colimorpha</taxon>
    </lineage>
</organism>
<dbReference type="PRINTS" id="PR00338">
    <property type="entry name" value="NUSGTNSCPFCT"/>
</dbReference>
<evidence type="ECO:0000256" key="7">
    <source>
        <dbReference type="RuleBase" id="RU000538"/>
    </source>
</evidence>
<feature type="domain" description="KOW" evidence="9">
    <location>
        <begin position="130"/>
        <end position="157"/>
    </location>
</feature>